<proteinExistence type="predicted"/>
<organism evidence="2 3">
    <name type="scientific">Elysia crispata</name>
    <name type="common">lettuce slug</name>
    <dbReference type="NCBI Taxonomy" id="231223"/>
    <lineage>
        <taxon>Eukaryota</taxon>
        <taxon>Metazoa</taxon>
        <taxon>Spiralia</taxon>
        <taxon>Lophotrochozoa</taxon>
        <taxon>Mollusca</taxon>
        <taxon>Gastropoda</taxon>
        <taxon>Heterobranchia</taxon>
        <taxon>Euthyneura</taxon>
        <taxon>Panpulmonata</taxon>
        <taxon>Sacoglossa</taxon>
        <taxon>Placobranchoidea</taxon>
        <taxon>Plakobranchidae</taxon>
        <taxon>Elysia</taxon>
    </lineage>
</organism>
<reference evidence="2" key="1">
    <citation type="journal article" date="2023" name="G3 (Bethesda)">
        <title>A reference genome for the long-term kleptoplast-retaining sea slug Elysia crispata morphotype clarki.</title>
        <authorList>
            <person name="Eastman K.E."/>
            <person name="Pendleton A.L."/>
            <person name="Shaikh M.A."/>
            <person name="Suttiyut T."/>
            <person name="Ogas R."/>
            <person name="Tomko P."/>
            <person name="Gavelis G."/>
            <person name="Widhalm J.R."/>
            <person name="Wisecaver J.H."/>
        </authorList>
    </citation>
    <scope>NUCLEOTIDE SEQUENCE</scope>
    <source>
        <strain evidence="2">ECLA1</strain>
    </source>
</reference>
<dbReference type="AlphaFoldDB" id="A0AAE0YVW1"/>
<name>A0AAE0YVW1_9GAST</name>
<evidence type="ECO:0000256" key="1">
    <source>
        <dbReference type="SAM" id="MobiDB-lite"/>
    </source>
</evidence>
<evidence type="ECO:0000313" key="2">
    <source>
        <dbReference type="EMBL" id="KAK3757212.1"/>
    </source>
</evidence>
<feature type="region of interest" description="Disordered" evidence="1">
    <location>
        <begin position="1"/>
        <end position="20"/>
    </location>
</feature>
<dbReference type="Proteomes" id="UP001283361">
    <property type="component" value="Unassembled WGS sequence"/>
</dbReference>
<sequence length="198" mass="21755">MTNPDRAMNKTTHSFPTGSQEKPILLMTADSFDPADERKDQSFTSSKYGIILMEVWKRFFVVWAFGRQAPRGLQHKAFDNPGLAGTLLSSVVQSLSVLASQSISPLTRLAVIVTAVERSQPPARPRGMEEVTDTKTKLCPLDLAFSEVSTGGPRFVVRVSGISVPKSFPWNPLRCVHDISSHHLFRGDRQSSAGETGI</sequence>
<comment type="caution">
    <text evidence="2">The sequence shown here is derived from an EMBL/GenBank/DDBJ whole genome shotgun (WGS) entry which is preliminary data.</text>
</comment>
<accession>A0AAE0YVW1</accession>
<evidence type="ECO:0000313" key="3">
    <source>
        <dbReference type="Proteomes" id="UP001283361"/>
    </source>
</evidence>
<protein>
    <submittedName>
        <fullName evidence="2">Uncharacterized protein</fullName>
    </submittedName>
</protein>
<dbReference type="EMBL" id="JAWDGP010005399">
    <property type="protein sequence ID" value="KAK3757212.1"/>
    <property type="molecule type" value="Genomic_DNA"/>
</dbReference>
<gene>
    <name evidence="2" type="ORF">RRG08_047403</name>
</gene>
<keyword evidence="3" id="KW-1185">Reference proteome</keyword>